<evidence type="ECO:0000256" key="1">
    <source>
        <dbReference type="ARBA" id="ARBA00004613"/>
    </source>
</evidence>
<dbReference type="InterPro" id="IPR051398">
    <property type="entry name" value="Polysacch_Deacetylase"/>
</dbReference>
<dbReference type="InterPro" id="IPR002509">
    <property type="entry name" value="NODB_dom"/>
</dbReference>
<dbReference type="Proteomes" id="UP000316706">
    <property type="component" value="Unassembled WGS sequence"/>
</dbReference>
<name>A0A543IHA5_9ACTN</name>
<dbReference type="InterPro" id="IPR011330">
    <property type="entry name" value="Glyco_hydro/deAcase_b/a-brl"/>
</dbReference>
<dbReference type="Gene3D" id="3.20.20.370">
    <property type="entry name" value="Glycoside hydrolase/deacetylase"/>
    <property type="match status" value="1"/>
</dbReference>
<feature type="region of interest" description="Disordered" evidence="3">
    <location>
        <begin position="334"/>
        <end position="353"/>
    </location>
</feature>
<keyword evidence="2" id="KW-0732">Signal</keyword>
<keyword evidence="6" id="KW-1185">Reference proteome</keyword>
<feature type="compositionally biased region" description="Low complexity" evidence="3">
    <location>
        <begin position="33"/>
        <end position="66"/>
    </location>
</feature>
<evidence type="ECO:0000256" key="2">
    <source>
        <dbReference type="ARBA" id="ARBA00022729"/>
    </source>
</evidence>
<sequence>MPLLHKIAGVVVVCAVILGLTLPGSRRGREEGGQAAAGSSSTPGAVNAGAASPAPASASPSASANAPIPAAAPEAVAVKANELGQIPVLMYHRIVKKPDRTLDRSTKELYDELTRLAKGGYQPITAAEFVSGRFDVPAGKHPVVLTFDDSTPDQFALDANGAPRPDTAVGIIQQVARENPGFRPTATFFVVKDVFGMDDAQASAGLKWLLQHGYDVGNHTQSHADLSVLPEKKVQDEIGGMEDRIARLAGARTATLAYPFGSVPRKEKWAREQEGRYSFQGIFLAGWRPSPSPFDEEFDRWNIPRVRSEGKIKENDCAKFCSTAWLEHLDKNPHERYTSDGDPNTVTFPKADEDRLAEEYRGRARTY</sequence>
<dbReference type="PANTHER" id="PTHR34216:SF3">
    <property type="entry name" value="POLY-BETA-1,6-N-ACETYL-D-GLUCOSAMINE N-DEACETYLASE"/>
    <property type="match status" value="1"/>
</dbReference>
<dbReference type="AlphaFoldDB" id="A0A543IHA5"/>
<evidence type="ECO:0000313" key="6">
    <source>
        <dbReference type="Proteomes" id="UP000316706"/>
    </source>
</evidence>
<proteinExistence type="predicted"/>
<dbReference type="PANTHER" id="PTHR34216">
    <property type="match status" value="1"/>
</dbReference>
<feature type="domain" description="NodB homology" evidence="4">
    <location>
        <begin position="137"/>
        <end position="268"/>
    </location>
</feature>
<comment type="subcellular location">
    <subcellularLocation>
        <location evidence="1">Secreted</location>
    </subcellularLocation>
</comment>
<dbReference type="GO" id="GO:0016810">
    <property type="term" value="F:hydrolase activity, acting on carbon-nitrogen (but not peptide) bonds"/>
    <property type="evidence" value="ECO:0007669"/>
    <property type="project" value="InterPro"/>
</dbReference>
<feature type="region of interest" description="Disordered" evidence="3">
    <location>
        <begin position="27"/>
        <end position="66"/>
    </location>
</feature>
<accession>A0A543IHA5</accession>
<dbReference type="RefSeq" id="WP_141970442.1">
    <property type="nucleotide sequence ID" value="NZ_VFPO01000001.1"/>
</dbReference>
<dbReference type="OrthoDB" id="9778320at2"/>
<dbReference type="SUPFAM" id="SSF88713">
    <property type="entry name" value="Glycoside hydrolase/deacetylase"/>
    <property type="match status" value="1"/>
</dbReference>
<reference evidence="5 6" key="1">
    <citation type="submission" date="2019-06" db="EMBL/GenBank/DDBJ databases">
        <title>Sequencing the genomes of 1000 actinobacteria strains.</title>
        <authorList>
            <person name="Klenk H.-P."/>
        </authorList>
    </citation>
    <scope>NUCLEOTIDE SEQUENCE [LARGE SCALE GENOMIC DNA]</scope>
    <source>
        <strain evidence="5 6">DSM 45043</strain>
    </source>
</reference>
<dbReference type="GO" id="GO:0005975">
    <property type="term" value="P:carbohydrate metabolic process"/>
    <property type="evidence" value="ECO:0007669"/>
    <property type="project" value="InterPro"/>
</dbReference>
<dbReference type="GO" id="GO:0005576">
    <property type="term" value="C:extracellular region"/>
    <property type="evidence" value="ECO:0007669"/>
    <property type="project" value="UniProtKB-SubCell"/>
</dbReference>
<gene>
    <name evidence="5" type="ORF">FHX41_3644</name>
</gene>
<evidence type="ECO:0000256" key="3">
    <source>
        <dbReference type="SAM" id="MobiDB-lite"/>
    </source>
</evidence>
<protein>
    <submittedName>
        <fullName evidence="5">Peptidoglycan/xylan/chitin deacetylase (PgdA/CDA1 family)</fullName>
    </submittedName>
</protein>
<evidence type="ECO:0000259" key="4">
    <source>
        <dbReference type="Pfam" id="PF01522"/>
    </source>
</evidence>
<comment type="caution">
    <text evidence="5">The sequence shown here is derived from an EMBL/GenBank/DDBJ whole genome shotgun (WGS) entry which is preliminary data.</text>
</comment>
<dbReference type="Pfam" id="PF01522">
    <property type="entry name" value="Polysacc_deac_1"/>
    <property type="match status" value="1"/>
</dbReference>
<evidence type="ECO:0000313" key="5">
    <source>
        <dbReference type="EMBL" id="TQM69927.1"/>
    </source>
</evidence>
<organism evidence="5 6">
    <name type="scientific">Actinomadura hallensis</name>
    <dbReference type="NCBI Taxonomy" id="337895"/>
    <lineage>
        <taxon>Bacteria</taxon>
        <taxon>Bacillati</taxon>
        <taxon>Actinomycetota</taxon>
        <taxon>Actinomycetes</taxon>
        <taxon>Streptosporangiales</taxon>
        <taxon>Thermomonosporaceae</taxon>
        <taxon>Actinomadura</taxon>
    </lineage>
</organism>
<dbReference type="EMBL" id="VFPO01000001">
    <property type="protein sequence ID" value="TQM69927.1"/>
    <property type="molecule type" value="Genomic_DNA"/>
</dbReference>